<feature type="transmembrane region" description="Helical" evidence="1">
    <location>
        <begin position="34"/>
        <end position="54"/>
    </location>
</feature>
<dbReference type="AlphaFoldDB" id="A0AAE0L7S0"/>
<evidence type="ECO:0000256" key="1">
    <source>
        <dbReference type="SAM" id="Phobius"/>
    </source>
</evidence>
<name>A0AAE0L7S0_9CHLO</name>
<keyword evidence="3" id="KW-1185">Reference proteome</keyword>
<keyword evidence="1" id="KW-0812">Transmembrane</keyword>
<organism evidence="2 3">
    <name type="scientific">Cymbomonas tetramitiformis</name>
    <dbReference type="NCBI Taxonomy" id="36881"/>
    <lineage>
        <taxon>Eukaryota</taxon>
        <taxon>Viridiplantae</taxon>
        <taxon>Chlorophyta</taxon>
        <taxon>Pyramimonadophyceae</taxon>
        <taxon>Pyramimonadales</taxon>
        <taxon>Pyramimonadaceae</taxon>
        <taxon>Cymbomonas</taxon>
    </lineage>
</organism>
<gene>
    <name evidence="2" type="ORF">CYMTET_16935</name>
</gene>
<keyword evidence="1" id="KW-0472">Membrane</keyword>
<dbReference type="Proteomes" id="UP001190700">
    <property type="component" value="Unassembled WGS sequence"/>
</dbReference>
<comment type="caution">
    <text evidence="2">The sequence shown here is derived from an EMBL/GenBank/DDBJ whole genome shotgun (WGS) entry which is preliminary data.</text>
</comment>
<keyword evidence="1" id="KW-1133">Transmembrane helix</keyword>
<dbReference type="EMBL" id="LGRX02007486">
    <property type="protein sequence ID" value="KAK3274909.1"/>
    <property type="molecule type" value="Genomic_DNA"/>
</dbReference>
<proteinExistence type="predicted"/>
<accession>A0AAE0L7S0</accession>
<reference evidence="2 3" key="1">
    <citation type="journal article" date="2015" name="Genome Biol. Evol.">
        <title>Comparative Genomics of a Bacterivorous Green Alga Reveals Evolutionary Causalities and Consequences of Phago-Mixotrophic Mode of Nutrition.</title>
        <authorList>
            <person name="Burns J.A."/>
            <person name="Paasch A."/>
            <person name="Narechania A."/>
            <person name="Kim E."/>
        </authorList>
    </citation>
    <scope>NUCLEOTIDE SEQUENCE [LARGE SCALE GENOMIC DNA]</scope>
    <source>
        <strain evidence="2 3">PLY_AMNH</strain>
    </source>
</reference>
<sequence>MREVSSRARDLVFSERSRLQVSSNVATRRRSLPLCYTTGLIVWTVLSICVFRALCEQIVGRSLPPVWALPPLVVHSGSESVGIASRLGRSPSVISTRLQPLSGLKAPAVSTRWLPVLLEPSSQRTLVDGWQAVGAGLAAEAQEAYAAGGFRLSVGEDFAGGQVKHARLHGFLADSIATANQVGAMSVAVEGDSYIEVHVTGLGRNRFWALEVCATRLQETSSDGDVCLADGPDVQRTVVTVALRRPPGHNFTLNVMADSHLLLPLWDDAVAATNLPVITVAPASLPLHKLCNTPHPLTLTPQPSSVTLTPHAS</sequence>
<evidence type="ECO:0000313" key="2">
    <source>
        <dbReference type="EMBL" id="KAK3274909.1"/>
    </source>
</evidence>
<protein>
    <submittedName>
        <fullName evidence="2">Uncharacterized protein</fullName>
    </submittedName>
</protein>
<evidence type="ECO:0000313" key="3">
    <source>
        <dbReference type="Proteomes" id="UP001190700"/>
    </source>
</evidence>